<feature type="disulfide bond" evidence="14">
    <location>
        <begin position="1359"/>
        <end position="1368"/>
    </location>
</feature>
<dbReference type="GO" id="GO:0016020">
    <property type="term" value="C:membrane"/>
    <property type="evidence" value="ECO:0007669"/>
    <property type="project" value="UniProtKB-SubCell"/>
</dbReference>
<keyword evidence="8 16" id="KW-1133">Transmembrane helix</keyword>
<evidence type="ECO:0000256" key="12">
    <source>
        <dbReference type="ARBA" id="ARBA00023292"/>
    </source>
</evidence>
<keyword evidence="10 14" id="KW-1015">Disulfide bond</keyword>
<dbReference type="GO" id="GO:0005509">
    <property type="term" value="F:calcium ion binding"/>
    <property type="evidence" value="ECO:0007669"/>
    <property type="project" value="InterPro"/>
</dbReference>
<evidence type="ECO:0000256" key="1">
    <source>
        <dbReference type="ARBA" id="ARBA00004479"/>
    </source>
</evidence>
<keyword evidence="12 14" id="KW-0424">Laminin EGF-like domain</keyword>
<dbReference type="PROSITE" id="PS00010">
    <property type="entry name" value="ASX_HYDROXYL"/>
    <property type="match status" value="1"/>
</dbReference>
<evidence type="ECO:0000256" key="14">
    <source>
        <dbReference type="PROSITE-ProRule" id="PRU00460"/>
    </source>
</evidence>
<dbReference type="Pfam" id="PF00431">
    <property type="entry name" value="CUB"/>
    <property type="match status" value="1"/>
</dbReference>
<sequence length="2944" mass="329167">MGEMSVMFPKELLAIALLLNAVRSNDVPCDKSRTILSQANGIITHGPPGTNYSQNTHCEWLIKANSTNQFITLEFKTLNTECSYDYVFVYDGDSFNSPLLGSYSGKNQPQSILASSGFMLILLFSDTNYALEGFEASYYVSDCPRNCSSHGFCLRNFCVCDNEWGGPDCGTELCPDKCGEPNRGMCKQGRCHCLQNYSGMGCTLNSSDSTGNRWHDLYQGGIHPRTAHSAVYISEVDSLYVFGGYDLNNILGDLVVFRFNTSMWYDRNDNVIDPLHTTVNSIGSATINALMTAKLGDTNIGTNRSKYSSSDNTSRVNEHRRNKTWSAVLHDIFVSLADDSTFLEHQNDNIRHSPFEFPYDENNEHIINEIKLKRLPAPRFGHAATKYNGGFLMYGGKLKKGLSEELWFYNIYTKKWFLRAQHSIVIPPALTRHTLTYVEHTNTVYLVGGSNSKGYFSSKIFSIQLNTDDDNEQWKEIKPRGGKELNFRVAAHSTVYDIRSQSLIIYGGIVTSASWFSKLSDRMFIFNIPTQHWSEIKYPASNVPNERAFHSANIMGWARLKMLGGWMRPAGRQLPIPGNYIVVFGGYTHRHAKEEICYDNEIYLYHLGCNTWLSRDVLGLSTKEFTRKKMFGVFGHGSDVRNGNTLLIVGGYRGNINSDLLAFVLPPTLVPTGNDSYHLELMCLRHKGLQECTANPECGWCSSDDTCYGRNGGINCTTNLQTTRCPGICSALTDCHSCLIHGESTPFNNNQSTTSVAHIMQLGRCVWCIQDGRCHHKNDNYEVCGLHNNVFNGGGIEVAYPDNCRALDRRSGLTFFKYLHPANFSQPDLVSVVNTSIIDVSTHLPMSRADLSIGGTMIVRLSGFLRFPQMWDNHKDQLQLCSRYTNTRLIMTSPYMYQPEINITLKADGWQCLQLSSWSTEDQPFHAPERYLLDLTTHKNITYSQNTGSAIVELQHNKGHNNSKPFTMEYLEPYHSRDSSICAGYQSCLICVSDANCAWCELKSVCTTRNQTDSIFCHNNNDINEWKYLVISPQLCPNCSNHVDCVDCIQSGYCEWWSQEAKCERRGRLPDGVVSIDSCPIPCSNRHSCSDCLDNGRCVWCRATNECFHFSEYTSEYQFGRCREWIDRSVHYYGSGQMQIDKPNLACTSCEKSMNCSSCLKTLGCGWCYDSGNPIQGICTGGDFSKPFIGTCSYIMNNNTYEEDSSWAYAQCPDVDECGLGLHDCHKEAKCTNTQGSYSCQCKRGFIGDGKHSCTRTCYHKCLNGYCIGAPDYTCKCDLGWTGADCAINCGCNNHSTCNERPGICDQCQDWTTGQFCEYCKAGSYGNATSLEGCHKCDCNGHGDEQLGICDSNSGKCYCKHYTEGDNCQFCKKGFFGDPKNGNVCYHQCMARGILSGMGPQGFGSKSVEISAWETRLEGPPSKECLWIIDPENMRNNSTAIGSYVIQLTIDNDINVPCGMNSVYVYDGLPNFVSMSRTHPAHSLGVFCTRDSQYPLTIEGVTGVMTVYYKQSEPTEGFNATYVVFSCPDFCPPNRVCHHNRCVCQKGSTGVFCQDIICPNDCNHAKGHGKCDHEYGRCICESIYEGEDCSILVPISSHLRQPLIFTDLFNSAHVSENLDHLRQTLPRFGHSVVATRRGQLWLFGGYSLSHGPLNDIRLFDSKNNSWMQVTVDGTNDAHMPNGRYFHAAEIVHSRREIYVYGGLTQIQTAYGRSTKYSMKILSDFWKFSLKDQRWIGIQTELDPPPLAGHTLTLRSVGDKESLILIGGFSPDMGFLEDVWEFDMQTEVWKKFKTSGYGPAGIYGHSTVYHGPTDSLYVFGGYIYSVNQTIMTDKLFALNYEFQIWTILPIFKDYNPPKNSLPRGRFLHSAITTDEYMFVFGGRTDPPSTNDTLIAYSYACNQWIRLLTPDIFIIGLPPPPTHAHAMTLDLETKSMYILGGFAGDIQSRVTRIQLPHDLCNLWSGKRDKCRSLVGCSFCQVIGTNVSYCFTHLGPGFNPCVSTNGTSRTNNGVSCNSNWISSRSCEQYTTCTDCLATWPNNHYENSNVCSWCANCGTKGQCVKDPSSCDNQCKTVTKVEMCPNIQCMATNCEKCHQQGNCLWTRQMHTSEFGTLSTSGSLYDWSCSSLDLNQRSNIKIKNSSICPERCSAHKSCETCLSSQGGEGGWHECRWSITLNECISPSYQPLYCAGGVCGLVLSGGNIDRCPQPCSSYTQCSTCLRHTHCGWCALDVLNKTGQGICTEGYMSSPASGPNHSCQELLQHLNTEPKIAAYHNLESHDFIYGIDEALSLSTDVALLNKDLTLNDSVSWYYITCPPENECVNGHHSCNPESEECVDLADGFHCVCGNGYQPDDNSQCIPICTQGCVRGECIKPDVCRCGFGYVGSNCTIQCECNGHSDCAGPDRLTECLSCKNNTQGPQCQRCKLFYVGNPVDHGQCVPCSDYCNGHAQVCVDKYDTEPFDALSILNDPNTNLMQNDGPLSDAYCINCMDNTTGPTCSGCLPGHFRGSNDNRDPCRQVPCECHGHGSTCDPVTGEKCDCQNNTESDTNCQSGGVPHHRSLKNTVQLCWMQQCSKCKESYMGTPTDGHQCYKQMSVDLRFCLDAKLLDECKTKPTPLYPGQTSFFVVQPRFMNVDIRITVDITQGAVDFFLTSHEDIFIVTKNKSLNRNVFDFDPKFEWLSEMETMERMSSNSNFSKSRNLFTYQEHKTKGLSTYVTFKKSMSLLMVKNVNNRLIITLPHDKHDLSATRYYMALLAISSLPAQATHLVPVPTYGTVFFRQDQLHIDLFVFFSVFFSCFFLFLAVCVVGWKAKQAADMRRARRQQVVEMLHMAKRPFAFVAIVLNCSSPQQQIETNNSQGVRFGDIRPLAIEPTSDANAAVTTLLIKLPDRGNQSAGTRLALGSTLVLNMLNPRGGYASNAHRHHHHHHHHHHNNAAGPRQRRNAPQ</sequence>
<dbReference type="PANTHER" id="PTHR46093">
    <property type="entry name" value="ACYL-COA-BINDING DOMAIN-CONTAINING PROTEIN 5"/>
    <property type="match status" value="1"/>
</dbReference>
<dbReference type="SMART" id="SM00042">
    <property type="entry name" value="CUB"/>
    <property type="match status" value="1"/>
</dbReference>
<dbReference type="SMART" id="SM00423">
    <property type="entry name" value="PSI"/>
    <property type="match status" value="9"/>
</dbReference>
<evidence type="ECO:0000256" key="6">
    <source>
        <dbReference type="ARBA" id="ARBA00022737"/>
    </source>
</evidence>
<evidence type="ECO:0000256" key="3">
    <source>
        <dbReference type="ARBA" id="ARBA00022536"/>
    </source>
</evidence>
<dbReference type="SMART" id="SM00181">
    <property type="entry name" value="EGF"/>
    <property type="match status" value="10"/>
</dbReference>
<dbReference type="PANTHER" id="PTHR46093:SF16">
    <property type="entry name" value="MULTIPLE EGF-LIKE-DOMAINS 8"/>
    <property type="match status" value="1"/>
</dbReference>
<keyword evidence="4 16" id="KW-0812">Transmembrane</keyword>
<evidence type="ECO:0000256" key="17">
    <source>
        <dbReference type="SAM" id="SignalP"/>
    </source>
</evidence>
<keyword evidence="11" id="KW-0325">Glycoprotein</keyword>
<dbReference type="SUPFAM" id="SSF117281">
    <property type="entry name" value="Kelch motif"/>
    <property type="match status" value="2"/>
</dbReference>
<dbReference type="Gene3D" id="2.120.10.80">
    <property type="entry name" value="Kelch-type beta propeller"/>
    <property type="match status" value="5"/>
</dbReference>
<keyword evidence="2" id="KW-0880">Kelch repeat</keyword>
<feature type="domain" description="EGF-like" evidence="19">
    <location>
        <begin position="1214"/>
        <end position="1255"/>
    </location>
</feature>
<dbReference type="PROSITE" id="PS01248">
    <property type="entry name" value="EGF_LAM_1"/>
    <property type="match status" value="4"/>
</dbReference>
<dbReference type="InterPro" id="IPR000742">
    <property type="entry name" value="EGF"/>
</dbReference>
<dbReference type="GO" id="GO:0048513">
    <property type="term" value="P:animal organ development"/>
    <property type="evidence" value="ECO:0007669"/>
    <property type="project" value="UniProtKB-ARBA"/>
</dbReference>
<evidence type="ECO:0000256" key="8">
    <source>
        <dbReference type="ARBA" id="ARBA00022989"/>
    </source>
</evidence>
<reference evidence="21 22" key="1">
    <citation type="submission" date="2019-08" db="EMBL/GenBank/DDBJ databases">
        <title>The genome of the soybean aphid Biotype 1, its phylome, world population structure and adaptation to the North American continent.</title>
        <authorList>
            <person name="Giordano R."/>
            <person name="Donthu R.K."/>
            <person name="Hernandez A.G."/>
            <person name="Wright C.L."/>
            <person name="Zimin A.V."/>
        </authorList>
    </citation>
    <scope>NUCLEOTIDE SEQUENCE [LARGE SCALE GENOMIC DNA]</scope>
    <source>
        <tissue evidence="21">Whole aphids</tissue>
    </source>
</reference>
<dbReference type="Gene3D" id="2.60.120.290">
    <property type="entry name" value="Spermadhesin, CUB domain"/>
    <property type="match status" value="2"/>
</dbReference>
<evidence type="ECO:0000256" key="10">
    <source>
        <dbReference type="ARBA" id="ARBA00023157"/>
    </source>
</evidence>
<feature type="transmembrane region" description="Helical" evidence="16">
    <location>
        <begin position="2785"/>
        <end position="2807"/>
    </location>
</feature>
<dbReference type="CDD" id="cd00041">
    <property type="entry name" value="CUB"/>
    <property type="match status" value="1"/>
</dbReference>
<dbReference type="OrthoDB" id="263283at2759"/>
<dbReference type="FunFam" id="2.10.25.10:FF:000202">
    <property type="entry name" value="Multiple epidermal growth factor-like domains 8"/>
    <property type="match status" value="1"/>
</dbReference>
<evidence type="ECO:0000313" key="21">
    <source>
        <dbReference type="EMBL" id="KAE9537003.1"/>
    </source>
</evidence>
<evidence type="ECO:0000256" key="9">
    <source>
        <dbReference type="ARBA" id="ARBA00023136"/>
    </source>
</evidence>
<dbReference type="SMART" id="SM00180">
    <property type="entry name" value="EGF_Lam"/>
    <property type="match status" value="4"/>
</dbReference>
<evidence type="ECO:0000256" key="7">
    <source>
        <dbReference type="ARBA" id="ARBA00022837"/>
    </source>
</evidence>
<dbReference type="Proteomes" id="UP000475862">
    <property type="component" value="Unassembled WGS sequence"/>
</dbReference>
<dbReference type="InterPro" id="IPR002165">
    <property type="entry name" value="Plexin_repeat"/>
</dbReference>
<dbReference type="Gene3D" id="2.10.25.10">
    <property type="entry name" value="Laminin"/>
    <property type="match status" value="8"/>
</dbReference>
<evidence type="ECO:0000256" key="2">
    <source>
        <dbReference type="ARBA" id="ARBA00022441"/>
    </source>
</evidence>
<dbReference type="FunFam" id="2.10.25.10:FF:000191">
    <property type="entry name" value="Multiple epidermal growth factor-like domains 8"/>
    <property type="match status" value="1"/>
</dbReference>
<evidence type="ECO:0000256" key="16">
    <source>
        <dbReference type="SAM" id="Phobius"/>
    </source>
</evidence>
<feature type="compositionally biased region" description="Basic residues" evidence="15">
    <location>
        <begin position="2918"/>
        <end position="2944"/>
    </location>
</feature>
<feature type="signal peptide" evidence="17">
    <location>
        <begin position="1"/>
        <end position="24"/>
    </location>
</feature>
<dbReference type="Pfam" id="PF24981">
    <property type="entry name" value="Beta-prop_ATRN-LZTR1"/>
    <property type="match status" value="3"/>
</dbReference>
<evidence type="ECO:0000313" key="22">
    <source>
        <dbReference type="Proteomes" id="UP000475862"/>
    </source>
</evidence>
<keyword evidence="7" id="KW-0106">Calcium</keyword>
<comment type="subcellular location">
    <subcellularLocation>
        <location evidence="1">Membrane</location>
        <topology evidence="1">Single-pass type I membrane protein</topology>
    </subcellularLocation>
</comment>
<dbReference type="SUPFAM" id="SSF49854">
    <property type="entry name" value="Spermadhesin, CUB domain"/>
    <property type="match status" value="2"/>
</dbReference>
<protein>
    <recommendedName>
        <fullName evidence="23">Multiple epidermal growth factor-like domains protein 8</fullName>
    </recommendedName>
</protein>
<evidence type="ECO:0008006" key="23">
    <source>
        <dbReference type="Google" id="ProtNLM"/>
    </source>
</evidence>
<evidence type="ECO:0000256" key="4">
    <source>
        <dbReference type="ARBA" id="ARBA00022692"/>
    </source>
</evidence>
<comment type="caution">
    <text evidence="21">The sequence shown here is derived from an EMBL/GenBank/DDBJ whole genome shotgun (WGS) entry which is preliminary data.</text>
</comment>
<comment type="caution">
    <text evidence="13">Lacks conserved residue(s) required for the propagation of feature annotation.</text>
</comment>
<evidence type="ECO:0000256" key="15">
    <source>
        <dbReference type="SAM" id="MobiDB-lite"/>
    </source>
</evidence>
<dbReference type="PROSITE" id="PS01186">
    <property type="entry name" value="EGF_2"/>
    <property type="match status" value="2"/>
</dbReference>
<dbReference type="InterPro" id="IPR000859">
    <property type="entry name" value="CUB_dom"/>
</dbReference>
<feature type="domain" description="Laminin EGF-like" evidence="20">
    <location>
        <begin position="1337"/>
        <end position="1387"/>
    </location>
</feature>
<dbReference type="SMART" id="SM00179">
    <property type="entry name" value="EGF_CA"/>
    <property type="match status" value="2"/>
</dbReference>
<dbReference type="InterPro" id="IPR018097">
    <property type="entry name" value="EGF_Ca-bd_CS"/>
</dbReference>
<dbReference type="PROSITE" id="PS00022">
    <property type="entry name" value="EGF_1"/>
    <property type="match status" value="2"/>
</dbReference>
<dbReference type="InterPro" id="IPR001881">
    <property type="entry name" value="EGF-like_Ca-bd_dom"/>
</dbReference>
<dbReference type="InterPro" id="IPR016201">
    <property type="entry name" value="PSI"/>
</dbReference>
<evidence type="ECO:0000256" key="5">
    <source>
        <dbReference type="ARBA" id="ARBA00022729"/>
    </source>
</evidence>
<organism evidence="21 22">
    <name type="scientific">Aphis glycines</name>
    <name type="common">Soybean aphid</name>
    <dbReference type="NCBI Taxonomy" id="307491"/>
    <lineage>
        <taxon>Eukaryota</taxon>
        <taxon>Metazoa</taxon>
        <taxon>Ecdysozoa</taxon>
        <taxon>Arthropoda</taxon>
        <taxon>Hexapoda</taxon>
        <taxon>Insecta</taxon>
        <taxon>Pterygota</taxon>
        <taxon>Neoptera</taxon>
        <taxon>Paraneoptera</taxon>
        <taxon>Hemiptera</taxon>
        <taxon>Sternorrhyncha</taxon>
        <taxon>Aphidomorpha</taxon>
        <taxon>Aphidoidea</taxon>
        <taxon>Aphididae</taxon>
        <taxon>Aphidini</taxon>
        <taxon>Aphis</taxon>
        <taxon>Aphis</taxon>
    </lineage>
</organism>
<dbReference type="InterPro" id="IPR035914">
    <property type="entry name" value="Sperma_CUB_dom_sf"/>
</dbReference>
<dbReference type="InterPro" id="IPR056737">
    <property type="entry name" value="Beta-prop_ATRN-MKLN-like"/>
</dbReference>
<dbReference type="EMBL" id="VYZN01000019">
    <property type="protein sequence ID" value="KAE9537003.1"/>
    <property type="molecule type" value="Genomic_DNA"/>
</dbReference>
<dbReference type="CDD" id="cd00054">
    <property type="entry name" value="EGF_CA"/>
    <property type="match status" value="1"/>
</dbReference>
<dbReference type="InterPro" id="IPR056863">
    <property type="entry name" value="LMN_ATRN_NET-like_EGF"/>
</dbReference>
<dbReference type="SUPFAM" id="SSF57196">
    <property type="entry name" value="EGF/Laminin"/>
    <property type="match status" value="4"/>
</dbReference>
<dbReference type="CDD" id="cd00055">
    <property type="entry name" value="EGF_Lam"/>
    <property type="match status" value="4"/>
</dbReference>
<keyword evidence="3 13" id="KW-0245">EGF-like domain</keyword>
<feature type="disulfide bond" evidence="14">
    <location>
        <begin position="1371"/>
        <end position="1385"/>
    </location>
</feature>
<dbReference type="Pfam" id="PF01437">
    <property type="entry name" value="PSI"/>
    <property type="match status" value="2"/>
</dbReference>
<feature type="disulfide bond" evidence="14">
    <location>
        <begin position="2422"/>
        <end position="2436"/>
    </location>
</feature>
<feature type="region of interest" description="Disordered" evidence="15">
    <location>
        <begin position="2913"/>
        <end position="2944"/>
    </location>
</feature>
<dbReference type="Pfam" id="PF24973">
    <property type="entry name" value="EGF_LMN_ATRN"/>
    <property type="match status" value="3"/>
</dbReference>
<evidence type="ECO:0000259" key="18">
    <source>
        <dbReference type="PROSITE" id="PS01180"/>
    </source>
</evidence>
<accession>A0A6G0TQC1</accession>
<dbReference type="PROSITE" id="PS50027">
    <property type="entry name" value="EGF_LAM_2"/>
    <property type="match status" value="2"/>
</dbReference>
<feature type="domain" description="CUB" evidence="18">
    <location>
        <begin position="29"/>
        <end position="141"/>
    </location>
</feature>
<proteinExistence type="predicted"/>
<dbReference type="PROSITE" id="PS01187">
    <property type="entry name" value="EGF_CA"/>
    <property type="match status" value="1"/>
</dbReference>
<feature type="disulfide bond" evidence="14">
    <location>
        <begin position="2410"/>
        <end position="2419"/>
    </location>
</feature>
<dbReference type="Pfam" id="PF00053">
    <property type="entry name" value="EGF_laminin"/>
    <property type="match status" value="1"/>
</dbReference>
<dbReference type="InterPro" id="IPR002049">
    <property type="entry name" value="LE_dom"/>
</dbReference>
<gene>
    <name evidence="21" type="ORF">AGLY_006810</name>
</gene>
<feature type="domain" description="CUB" evidence="18">
    <location>
        <begin position="1389"/>
        <end position="1525"/>
    </location>
</feature>
<name>A0A6G0TQC1_APHGL</name>
<keyword evidence="22" id="KW-1185">Reference proteome</keyword>
<dbReference type="PROSITE" id="PS01180">
    <property type="entry name" value="CUB"/>
    <property type="match status" value="2"/>
</dbReference>
<dbReference type="GO" id="GO:0048731">
    <property type="term" value="P:system development"/>
    <property type="evidence" value="ECO:0007669"/>
    <property type="project" value="UniProtKB-ARBA"/>
</dbReference>
<dbReference type="FunFam" id="2.60.120.290:FF:000023">
    <property type="entry name" value="Multiple epidermal growth factor-like domains 8"/>
    <property type="match status" value="1"/>
</dbReference>
<keyword evidence="9 16" id="KW-0472">Membrane</keyword>
<evidence type="ECO:0000259" key="20">
    <source>
        <dbReference type="PROSITE" id="PS50027"/>
    </source>
</evidence>
<evidence type="ECO:0000256" key="11">
    <source>
        <dbReference type="ARBA" id="ARBA00023180"/>
    </source>
</evidence>
<dbReference type="InterPro" id="IPR000152">
    <property type="entry name" value="EGF-type_Asp/Asn_hydroxyl_site"/>
</dbReference>
<evidence type="ECO:0000256" key="13">
    <source>
        <dbReference type="PROSITE-ProRule" id="PRU00076"/>
    </source>
</evidence>
<feature type="chain" id="PRO_5026085401" description="Multiple epidermal growth factor-like domains protein 8" evidence="17">
    <location>
        <begin position="25"/>
        <end position="2944"/>
    </location>
</feature>
<keyword evidence="5 17" id="KW-0732">Signal</keyword>
<evidence type="ECO:0000259" key="19">
    <source>
        <dbReference type="PROSITE" id="PS50026"/>
    </source>
</evidence>
<feature type="domain" description="Laminin EGF-like" evidence="20">
    <location>
        <begin position="2390"/>
        <end position="2438"/>
    </location>
</feature>
<dbReference type="InterPro" id="IPR015915">
    <property type="entry name" value="Kelch-typ_b-propeller"/>
</dbReference>
<dbReference type="PROSITE" id="PS50026">
    <property type="entry name" value="EGF_3"/>
    <property type="match status" value="1"/>
</dbReference>
<keyword evidence="6" id="KW-0677">Repeat</keyword>